<evidence type="ECO:0000313" key="5">
    <source>
        <dbReference type="Proteomes" id="UP000289340"/>
    </source>
</evidence>
<dbReference type="SMART" id="SM00317">
    <property type="entry name" value="SET"/>
    <property type="match status" value="1"/>
</dbReference>
<keyword evidence="2" id="KW-0732">Signal</keyword>
<sequence length="879" mass="100605">SCSFSLSFLPFNLLVLFSFEQSLGTSMVNKTSNSTSKHQKQHGEAEKDTVGRTLKIKIKQLTDQINVKRGKSVKEKVERHWNNLKSLFSMVELEISRRESLQTKEKVNMLSSRIGKPLSKFNGFPKDMIEKDRINNADLSLTKTIRIPKKEKIPPYTSWVYVVRNERMAKDQTVLGKYQMYYDKNRGEMMICSDSEEEMVNPKDVKHDFTEAEDQILWTTLAEYGSTEEIFSIVKEIVKTTDSQIQERYEILNKKNMRSPSQNFEDCHCRGCQNHLGICLEENLNVILEPFDNFFCRRCLIFDCSVHGIYQPLIYHSEKQSIWSELEGDKKPCSKQCYIMLKDVNILSKNTSQRYFRDKIITPMEEDPTLPHDEPQDSSKRLRTPNDIITEIDLRCMELNLDANDEENHTTYGASLKSLNEHSSGKSTVFYNYSHDEQGKGVMDGEKDLTNEIEFNQLSISREVQAYEMTNESNWRPLERDLYLKGVEMFGKNSCLIAFNLLHGLKTCIEVTKYMSACDETITHGSIPSSTVDKKEKINAEFTKASNYVDFESETIFCYRTKKWLQDHGRNEKRANQESLIILENLLAFHLDGEKLLMGKINIISNILLVGVRECVERNVLVFFMELAVKNIVGVQSFATTDLEDVVVLRVNAEVDNAHVLQPTANVTQMFVEIVGLGNGREILRLKVTISPYPLIEIVDCGDGSLGEPPRCGDGKCGNMNLLLGLKERILLAKSDVIGWGAFAKNPINKNVCLGEYTGELITPKEAEKRGKLYDRINTSFLFNLNDRWVIDSCRLGDKLKFANHSSKPNCYAKVMLVGGEHRVGIFSKENIEAGEEIFYDYWYDLDCAPQWALPPDEVSKKDESIVSQGRAKKNQSHC</sequence>
<dbReference type="EMBL" id="QZWG01000003">
    <property type="protein sequence ID" value="RZC21965.1"/>
    <property type="molecule type" value="Genomic_DNA"/>
</dbReference>
<evidence type="ECO:0000256" key="2">
    <source>
        <dbReference type="SAM" id="SignalP"/>
    </source>
</evidence>
<feature type="compositionally biased region" description="Basic and acidic residues" evidence="1">
    <location>
        <begin position="369"/>
        <end position="380"/>
    </location>
</feature>
<dbReference type="Gene3D" id="2.170.270.10">
    <property type="entry name" value="SET domain"/>
    <property type="match status" value="1"/>
</dbReference>
<keyword evidence="5" id="KW-1185">Reference proteome</keyword>
<dbReference type="GO" id="GO:0003682">
    <property type="term" value="F:chromatin binding"/>
    <property type="evidence" value="ECO:0007669"/>
    <property type="project" value="TreeGrafter"/>
</dbReference>
<proteinExistence type="predicted"/>
<dbReference type="SUPFAM" id="SSF82199">
    <property type="entry name" value="SET domain"/>
    <property type="match status" value="1"/>
</dbReference>
<feature type="non-terminal residue" evidence="4">
    <location>
        <position position="1"/>
    </location>
</feature>
<dbReference type="Proteomes" id="UP000289340">
    <property type="component" value="Chromosome 3"/>
</dbReference>
<dbReference type="GO" id="GO:0031507">
    <property type="term" value="P:heterochromatin formation"/>
    <property type="evidence" value="ECO:0007669"/>
    <property type="project" value="TreeGrafter"/>
</dbReference>
<dbReference type="PANTHER" id="PTHR45747">
    <property type="entry name" value="HISTONE-LYSINE N-METHYLTRANSFERASE E(Z)"/>
    <property type="match status" value="1"/>
</dbReference>
<dbReference type="GO" id="GO:0032259">
    <property type="term" value="P:methylation"/>
    <property type="evidence" value="ECO:0007669"/>
    <property type="project" value="UniProtKB-KW"/>
</dbReference>
<dbReference type="Pfam" id="PF00856">
    <property type="entry name" value="SET"/>
    <property type="match status" value="1"/>
</dbReference>
<evidence type="ECO:0000256" key="1">
    <source>
        <dbReference type="SAM" id="MobiDB-lite"/>
    </source>
</evidence>
<protein>
    <submittedName>
        <fullName evidence="4">Histone-lysine N-methyltransferase EZ3</fullName>
    </submittedName>
</protein>
<organism evidence="4 5">
    <name type="scientific">Glycine soja</name>
    <name type="common">Wild soybean</name>
    <dbReference type="NCBI Taxonomy" id="3848"/>
    <lineage>
        <taxon>Eukaryota</taxon>
        <taxon>Viridiplantae</taxon>
        <taxon>Streptophyta</taxon>
        <taxon>Embryophyta</taxon>
        <taxon>Tracheophyta</taxon>
        <taxon>Spermatophyta</taxon>
        <taxon>Magnoliopsida</taxon>
        <taxon>eudicotyledons</taxon>
        <taxon>Gunneridae</taxon>
        <taxon>Pentapetalae</taxon>
        <taxon>rosids</taxon>
        <taxon>fabids</taxon>
        <taxon>Fabales</taxon>
        <taxon>Fabaceae</taxon>
        <taxon>Papilionoideae</taxon>
        <taxon>50 kb inversion clade</taxon>
        <taxon>NPAAA clade</taxon>
        <taxon>indigoferoid/millettioid clade</taxon>
        <taxon>Phaseoleae</taxon>
        <taxon>Glycine</taxon>
        <taxon>Glycine subgen. Soja</taxon>
    </lineage>
</organism>
<comment type="caution">
    <text evidence="4">The sequence shown here is derived from an EMBL/GenBank/DDBJ whole genome shotgun (WGS) entry which is preliminary data.</text>
</comment>
<dbReference type="Pfam" id="PF25996">
    <property type="entry name" value="HTH_CLF_N"/>
    <property type="match status" value="1"/>
</dbReference>
<evidence type="ECO:0000259" key="3">
    <source>
        <dbReference type="PROSITE" id="PS50280"/>
    </source>
</evidence>
<feature type="domain" description="SET" evidence="3">
    <location>
        <begin position="728"/>
        <end position="843"/>
    </location>
</feature>
<feature type="region of interest" description="Disordered" evidence="1">
    <location>
        <begin position="361"/>
        <end position="383"/>
    </location>
</feature>
<feature type="signal peptide" evidence="2">
    <location>
        <begin position="1"/>
        <end position="24"/>
    </location>
</feature>
<dbReference type="AlphaFoldDB" id="A0A445LFM9"/>
<dbReference type="InterPro" id="IPR045318">
    <property type="entry name" value="EZH1/2-like"/>
</dbReference>
<name>A0A445LFM9_GLYSO</name>
<dbReference type="GO" id="GO:0046976">
    <property type="term" value="F:histone H3K27 methyltransferase activity"/>
    <property type="evidence" value="ECO:0007669"/>
    <property type="project" value="TreeGrafter"/>
</dbReference>
<feature type="region of interest" description="Disordered" evidence="1">
    <location>
        <begin position="28"/>
        <end position="49"/>
    </location>
</feature>
<accession>A0A445LFM9</accession>
<keyword evidence="4" id="KW-0808">Transferase</keyword>
<dbReference type="InterPro" id="IPR001214">
    <property type="entry name" value="SET_dom"/>
</dbReference>
<dbReference type="InterPro" id="IPR046341">
    <property type="entry name" value="SET_dom_sf"/>
</dbReference>
<dbReference type="GO" id="GO:0005634">
    <property type="term" value="C:nucleus"/>
    <property type="evidence" value="ECO:0007669"/>
    <property type="project" value="TreeGrafter"/>
</dbReference>
<dbReference type="SUPFAM" id="SSF46689">
    <property type="entry name" value="Homeodomain-like"/>
    <property type="match status" value="1"/>
</dbReference>
<dbReference type="PROSITE" id="PS50280">
    <property type="entry name" value="SET"/>
    <property type="match status" value="1"/>
</dbReference>
<dbReference type="InterPro" id="IPR058609">
    <property type="entry name" value="HTH_CLF-like"/>
</dbReference>
<evidence type="ECO:0000313" key="4">
    <source>
        <dbReference type="EMBL" id="RZC21965.1"/>
    </source>
</evidence>
<keyword evidence="4" id="KW-0489">Methyltransferase</keyword>
<gene>
    <name evidence="4" type="ORF">D0Y65_007928</name>
</gene>
<dbReference type="CDD" id="cd10519">
    <property type="entry name" value="SET_EZH"/>
    <property type="match status" value="1"/>
</dbReference>
<reference evidence="4 5" key="1">
    <citation type="submission" date="2018-09" db="EMBL/GenBank/DDBJ databases">
        <title>A high-quality reference genome of wild soybean provides a powerful tool to mine soybean genomes.</title>
        <authorList>
            <person name="Xie M."/>
            <person name="Chung C.Y.L."/>
            <person name="Li M.-W."/>
            <person name="Wong F.-L."/>
            <person name="Chan T.-F."/>
            <person name="Lam H.-M."/>
        </authorList>
    </citation>
    <scope>NUCLEOTIDE SEQUENCE [LARGE SCALE GENOMIC DNA]</scope>
    <source>
        <strain evidence="5">cv. W05</strain>
        <tissue evidence="4">Hypocotyl of etiolated seedlings</tissue>
    </source>
</reference>
<dbReference type="PANTHER" id="PTHR45747:SF14">
    <property type="entry name" value="HISTONE-LYSINE N-METHYLTRANSFERASE EZA1"/>
    <property type="match status" value="1"/>
</dbReference>
<dbReference type="InterPro" id="IPR009057">
    <property type="entry name" value="Homeodomain-like_sf"/>
</dbReference>
<feature type="chain" id="PRO_5019302425" evidence="2">
    <location>
        <begin position="25"/>
        <end position="879"/>
    </location>
</feature>